<dbReference type="RefSeq" id="WP_008854453.1">
    <property type="nucleotide sequence ID" value="NZ_JOPB01000005.1"/>
</dbReference>
<dbReference type="PANTHER" id="PTHR11614">
    <property type="entry name" value="PHOSPHOLIPASE-RELATED"/>
    <property type="match status" value="1"/>
</dbReference>
<keyword evidence="3" id="KW-1185">Reference proteome</keyword>
<dbReference type="AlphaFoldDB" id="A0A251ZVA7"/>
<reference evidence="3" key="1">
    <citation type="submission" date="2014-06" db="EMBL/GenBank/DDBJ databases">
        <authorList>
            <person name="Winans N.J."/>
            <person name="Newell P.D."/>
            <person name="Douglas A.E."/>
        </authorList>
    </citation>
    <scope>NUCLEOTIDE SEQUENCE [LARGE SCALE GENOMIC DNA]</scope>
    <source>
        <strain evidence="3">DmL_052</strain>
    </source>
</reference>
<name>A0A251ZVA7_9PROT</name>
<dbReference type="PRINTS" id="PR00111">
    <property type="entry name" value="ABHYDROLASE"/>
</dbReference>
<dbReference type="Gene3D" id="3.40.50.1820">
    <property type="entry name" value="alpha/beta hydrolase"/>
    <property type="match status" value="1"/>
</dbReference>
<dbReference type="InterPro" id="IPR000073">
    <property type="entry name" value="AB_hydrolase_1"/>
</dbReference>
<dbReference type="InterPro" id="IPR029058">
    <property type="entry name" value="AB_hydrolase_fold"/>
</dbReference>
<evidence type="ECO:0000313" key="3">
    <source>
        <dbReference type="Proteomes" id="UP000194946"/>
    </source>
</evidence>
<gene>
    <name evidence="2" type="ORF">HK18_06830</name>
</gene>
<dbReference type="SUPFAM" id="SSF53474">
    <property type="entry name" value="alpha/beta-Hydrolases"/>
    <property type="match status" value="1"/>
</dbReference>
<evidence type="ECO:0000313" key="2">
    <source>
        <dbReference type="EMBL" id="OUI78605.1"/>
    </source>
</evidence>
<protein>
    <submittedName>
        <fullName evidence="2">Lysophospholipase</fullName>
    </submittedName>
</protein>
<sequence>MRISNRSFLTYFYRACFSFIAGYTFFSGSLYSAHAETVVSHIEIPKQTVNDPYAKYKIFIPANDWFTLSDGAKIPVRVWRAPHQQMIMLALHGFNDSRDAWEDSARYFIDQGITIISPDQRGFGEAPLRGSWAGTDRMVQDIIEETNLLKKRYPNTPIYLMGESMGGSLLMCLAARPDAPPVNGYILLAPAVWGPKQIGVIGDLSLQFLNAVVPNWELSPKNAPVKVVASNNQESLIRLYFDPLSLHNAKVKALYGLVGLMGEAVKSAPSVRYPILVIYGDRDQLVPAKAMKHAWASFPKWVRKDYIPVGYHLLLRDKNRELVAQDIISWMKDPDQWLPSGGDAATAAWMSVLGDGKVPFFMPSQMDNIVK</sequence>
<organism evidence="2 3">
    <name type="scientific">Commensalibacter intestini</name>
    <dbReference type="NCBI Taxonomy" id="479936"/>
    <lineage>
        <taxon>Bacteria</taxon>
        <taxon>Pseudomonadati</taxon>
        <taxon>Pseudomonadota</taxon>
        <taxon>Alphaproteobacteria</taxon>
        <taxon>Acetobacterales</taxon>
        <taxon>Acetobacteraceae</taxon>
    </lineage>
</organism>
<feature type="domain" description="Serine aminopeptidase S33" evidence="1">
    <location>
        <begin position="84"/>
        <end position="318"/>
    </location>
</feature>
<dbReference type="Pfam" id="PF12146">
    <property type="entry name" value="Hydrolase_4"/>
    <property type="match status" value="1"/>
</dbReference>
<accession>A0A251ZVA7</accession>
<evidence type="ECO:0000259" key="1">
    <source>
        <dbReference type="Pfam" id="PF12146"/>
    </source>
</evidence>
<dbReference type="EMBL" id="JOPB01000005">
    <property type="protein sequence ID" value="OUI78605.1"/>
    <property type="molecule type" value="Genomic_DNA"/>
</dbReference>
<proteinExistence type="predicted"/>
<dbReference type="Proteomes" id="UP000194946">
    <property type="component" value="Unassembled WGS sequence"/>
</dbReference>
<comment type="caution">
    <text evidence="2">The sequence shown here is derived from an EMBL/GenBank/DDBJ whole genome shotgun (WGS) entry which is preliminary data.</text>
</comment>
<dbReference type="InterPro" id="IPR022742">
    <property type="entry name" value="Hydrolase_4"/>
</dbReference>
<dbReference type="InterPro" id="IPR051044">
    <property type="entry name" value="MAG_DAG_Lipase"/>
</dbReference>